<evidence type="ECO:0000313" key="2">
    <source>
        <dbReference type="EMBL" id="CAF5177254.1"/>
    </source>
</evidence>
<sequence>MQRNQNTERVVIVRTDIDGNVLDYDVVERPIVPIPTKKSVQPPPPKQSEQIPTTAPVKKVIQNPNPETEQPQRRRVRYVPQKSTLKIFQEKVDWFAEPKIKSRNDEAIRQIRRAPKTKIFGQKLSWCAGSKLDTHNEEAIEEIRQRPKSQVEYFI</sequence>
<organism evidence="2 3">
    <name type="scientific">Rotaria magnacalcarata</name>
    <dbReference type="NCBI Taxonomy" id="392030"/>
    <lineage>
        <taxon>Eukaryota</taxon>
        <taxon>Metazoa</taxon>
        <taxon>Spiralia</taxon>
        <taxon>Gnathifera</taxon>
        <taxon>Rotifera</taxon>
        <taxon>Eurotatoria</taxon>
        <taxon>Bdelloidea</taxon>
        <taxon>Philodinida</taxon>
        <taxon>Philodinidae</taxon>
        <taxon>Rotaria</taxon>
    </lineage>
</organism>
<gene>
    <name evidence="2" type="ORF">GIL414_LOCUS68111</name>
</gene>
<feature type="region of interest" description="Disordered" evidence="1">
    <location>
        <begin position="35"/>
        <end position="76"/>
    </location>
</feature>
<reference evidence="2" key="1">
    <citation type="submission" date="2021-02" db="EMBL/GenBank/DDBJ databases">
        <authorList>
            <person name="Nowell W R."/>
        </authorList>
    </citation>
    <scope>NUCLEOTIDE SEQUENCE</scope>
</reference>
<comment type="caution">
    <text evidence="2">The sequence shown here is derived from an EMBL/GenBank/DDBJ whole genome shotgun (WGS) entry which is preliminary data.</text>
</comment>
<dbReference type="Proteomes" id="UP000681720">
    <property type="component" value="Unassembled WGS sequence"/>
</dbReference>
<feature type="non-terminal residue" evidence="2">
    <location>
        <position position="155"/>
    </location>
</feature>
<accession>A0A8S3H6V9</accession>
<protein>
    <submittedName>
        <fullName evidence="2">Uncharacterized protein</fullName>
    </submittedName>
</protein>
<name>A0A8S3H6V9_9BILA</name>
<evidence type="ECO:0000313" key="3">
    <source>
        <dbReference type="Proteomes" id="UP000681720"/>
    </source>
</evidence>
<dbReference type="AlphaFoldDB" id="A0A8S3H6V9"/>
<dbReference type="EMBL" id="CAJOBJ010327333">
    <property type="protein sequence ID" value="CAF5177254.1"/>
    <property type="molecule type" value="Genomic_DNA"/>
</dbReference>
<proteinExistence type="predicted"/>
<evidence type="ECO:0000256" key="1">
    <source>
        <dbReference type="SAM" id="MobiDB-lite"/>
    </source>
</evidence>